<comment type="caution">
    <text evidence="2">The sequence shown here is derived from an EMBL/GenBank/DDBJ whole genome shotgun (WGS) entry which is preliminary data.</text>
</comment>
<proteinExistence type="predicted"/>
<evidence type="ECO:0000256" key="1">
    <source>
        <dbReference type="SAM" id="MobiDB-lite"/>
    </source>
</evidence>
<protein>
    <submittedName>
        <fullName evidence="2">Uncharacterized protein</fullName>
    </submittedName>
</protein>
<dbReference type="AlphaFoldDB" id="A0A5B7ISP2"/>
<evidence type="ECO:0000313" key="3">
    <source>
        <dbReference type="Proteomes" id="UP000324222"/>
    </source>
</evidence>
<name>A0A5B7ISP2_PORTR</name>
<gene>
    <name evidence="2" type="ORF">E2C01_079952</name>
</gene>
<feature type="compositionally biased region" description="Basic and acidic residues" evidence="1">
    <location>
        <begin position="45"/>
        <end position="73"/>
    </location>
</feature>
<feature type="compositionally biased region" description="Polar residues" evidence="1">
    <location>
        <begin position="1"/>
        <end position="22"/>
    </location>
</feature>
<keyword evidence="3" id="KW-1185">Reference proteome</keyword>
<reference evidence="2 3" key="1">
    <citation type="submission" date="2019-05" db="EMBL/GenBank/DDBJ databases">
        <title>Another draft genome of Portunus trituberculatus and its Hox gene families provides insights of decapod evolution.</title>
        <authorList>
            <person name="Jeong J.-H."/>
            <person name="Song I."/>
            <person name="Kim S."/>
            <person name="Choi T."/>
            <person name="Kim D."/>
            <person name="Ryu S."/>
            <person name="Kim W."/>
        </authorList>
    </citation>
    <scope>NUCLEOTIDE SEQUENCE [LARGE SCALE GENOMIC DNA]</scope>
    <source>
        <tissue evidence="2">Muscle</tissue>
    </source>
</reference>
<organism evidence="2 3">
    <name type="scientific">Portunus trituberculatus</name>
    <name type="common">Swimming crab</name>
    <name type="synonym">Neptunus trituberculatus</name>
    <dbReference type="NCBI Taxonomy" id="210409"/>
    <lineage>
        <taxon>Eukaryota</taxon>
        <taxon>Metazoa</taxon>
        <taxon>Ecdysozoa</taxon>
        <taxon>Arthropoda</taxon>
        <taxon>Crustacea</taxon>
        <taxon>Multicrustacea</taxon>
        <taxon>Malacostraca</taxon>
        <taxon>Eumalacostraca</taxon>
        <taxon>Eucarida</taxon>
        <taxon>Decapoda</taxon>
        <taxon>Pleocyemata</taxon>
        <taxon>Brachyura</taxon>
        <taxon>Eubrachyura</taxon>
        <taxon>Portunoidea</taxon>
        <taxon>Portunidae</taxon>
        <taxon>Portuninae</taxon>
        <taxon>Portunus</taxon>
    </lineage>
</organism>
<accession>A0A5B7ISP2</accession>
<evidence type="ECO:0000313" key="2">
    <source>
        <dbReference type="EMBL" id="MPC85189.1"/>
    </source>
</evidence>
<dbReference type="OrthoDB" id="6374855at2759"/>
<sequence length="107" mass="12131">MSTIGEQSSPENNEVSEEQQSLDAEDDQAQHDVSAVTDNNTPEPQSEHDHLDTSTEARLSEDQPSRYNLRDKTPSPLEQVFDSKLCLQYLFFHVAGMSRISKGKLWH</sequence>
<dbReference type="EMBL" id="VSRR010067601">
    <property type="protein sequence ID" value="MPC85189.1"/>
    <property type="molecule type" value="Genomic_DNA"/>
</dbReference>
<dbReference type="Proteomes" id="UP000324222">
    <property type="component" value="Unassembled WGS sequence"/>
</dbReference>
<feature type="region of interest" description="Disordered" evidence="1">
    <location>
        <begin position="1"/>
        <end position="75"/>
    </location>
</feature>